<feature type="binding site" evidence="12">
    <location>
        <position position="10"/>
    </location>
    <ligand>
        <name>Mg(2+)</name>
        <dbReference type="ChEBI" id="CHEBI:18420"/>
    </ligand>
</feature>
<feature type="site" description="Stabilizes the phosphoryl group" evidence="11">
    <location>
        <position position="103"/>
    </location>
</feature>
<dbReference type="NCBIfam" id="TIGR00213">
    <property type="entry name" value="GmhB_yaeD"/>
    <property type="match status" value="1"/>
</dbReference>
<evidence type="ECO:0000256" key="11">
    <source>
        <dbReference type="PIRSR" id="PIRSR004682-3"/>
    </source>
</evidence>
<proteinExistence type="inferred from homology"/>
<evidence type="ECO:0000256" key="12">
    <source>
        <dbReference type="PIRSR" id="PIRSR004682-4"/>
    </source>
</evidence>
<dbReference type="EC" id="3.1.3.-" evidence="9"/>
<evidence type="ECO:0000256" key="3">
    <source>
        <dbReference type="ARBA" id="ARBA00011245"/>
    </source>
</evidence>
<feature type="binding site" evidence="12">
    <location>
        <position position="101"/>
    </location>
    <ligand>
        <name>Zn(2+)</name>
        <dbReference type="ChEBI" id="CHEBI:29105"/>
    </ligand>
</feature>
<feature type="binding site" evidence="12">
    <location>
        <position position="99"/>
    </location>
    <ligand>
        <name>Zn(2+)</name>
        <dbReference type="ChEBI" id="CHEBI:29105"/>
    </ligand>
</feature>
<comment type="cofactor">
    <cofactor evidence="12">
        <name>Zn(2+)</name>
        <dbReference type="ChEBI" id="CHEBI:29105"/>
    </cofactor>
</comment>
<dbReference type="AlphaFoldDB" id="A0A9D1J3I7"/>
<dbReference type="Gene3D" id="3.40.50.1000">
    <property type="entry name" value="HAD superfamily/HAD-like"/>
    <property type="match status" value="1"/>
</dbReference>
<evidence type="ECO:0000256" key="10">
    <source>
        <dbReference type="PIRSR" id="PIRSR004682-1"/>
    </source>
</evidence>
<keyword evidence="6 9" id="KW-0378">Hydrolase</keyword>
<dbReference type="GO" id="GO:0005737">
    <property type="term" value="C:cytoplasm"/>
    <property type="evidence" value="ECO:0007669"/>
    <property type="project" value="UniProtKB-SubCell"/>
</dbReference>
<dbReference type="Proteomes" id="UP000824232">
    <property type="component" value="Unassembled WGS sequence"/>
</dbReference>
<keyword evidence="12" id="KW-0862">Zinc</keyword>
<evidence type="ECO:0000256" key="5">
    <source>
        <dbReference type="ARBA" id="ARBA00022723"/>
    </source>
</evidence>
<keyword evidence="7 9" id="KW-0119">Carbohydrate metabolism</keyword>
<dbReference type="PANTHER" id="PTHR42891">
    <property type="entry name" value="D-GLYCERO-BETA-D-MANNO-HEPTOSE-1,7-BISPHOSPHATE 7-PHOSPHATASE"/>
    <property type="match status" value="1"/>
</dbReference>
<dbReference type="GO" id="GO:0016791">
    <property type="term" value="F:phosphatase activity"/>
    <property type="evidence" value="ECO:0007669"/>
    <property type="project" value="InterPro"/>
</dbReference>
<reference evidence="13" key="1">
    <citation type="submission" date="2020-10" db="EMBL/GenBank/DDBJ databases">
        <authorList>
            <person name="Gilroy R."/>
        </authorList>
    </citation>
    <scope>NUCLEOTIDE SEQUENCE</scope>
    <source>
        <strain evidence="13">CHK184-20233</strain>
    </source>
</reference>
<dbReference type="GO" id="GO:0005975">
    <property type="term" value="P:carbohydrate metabolic process"/>
    <property type="evidence" value="ECO:0007669"/>
    <property type="project" value="InterPro"/>
</dbReference>
<evidence type="ECO:0000313" key="13">
    <source>
        <dbReference type="EMBL" id="HIR59199.1"/>
    </source>
</evidence>
<dbReference type="Pfam" id="PF08645">
    <property type="entry name" value="PNK3P"/>
    <property type="match status" value="1"/>
</dbReference>
<dbReference type="NCBIfam" id="TIGR01662">
    <property type="entry name" value="HAD-SF-IIIA"/>
    <property type="match status" value="1"/>
</dbReference>
<dbReference type="InterPro" id="IPR006543">
    <property type="entry name" value="Histidinol-phos"/>
</dbReference>
<dbReference type="InterPro" id="IPR004446">
    <property type="entry name" value="Heptose_bisP_phosphatase"/>
</dbReference>
<evidence type="ECO:0000256" key="9">
    <source>
        <dbReference type="PIRNR" id="PIRNR004682"/>
    </source>
</evidence>
<organism evidence="13 14">
    <name type="scientific">Candidatus Onthousia excrementipullorum</name>
    <dbReference type="NCBI Taxonomy" id="2840884"/>
    <lineage>
        <taxon>Bacteria</taxon>
        <taxon>Bacillati</taxon>
        <taxon>Bacillota</taxon>
        <taxon>Bacilli</taxon>
        <taxon>Candidatus Onthousia</taxon>
    </lineage>
</organism>
<dbReference type="PANTHER" id="PTHR42891:SF1">
    <property type="entry name" value="D-GLYCERO-BETA-D-MANNO-HEPTOSE-1,7-BISPHOSPHATE 7-PHOSPHATASE"/>
    <property type="match status" value="1"/>
</dbReference>
<keyword evidence="5 12" id="KW-0479">Metal-binding</keyword>
<accession>A0A9D1J3I7</accession>
<dbReference type="PIRSF" id="PIRSF004682">
    <property type="entry name" value="GmhB"/>
    <property type="match status" value="1"/>
</dbReference>
<feature type="site" description="Stabilizes the phosphoryl group" evidence="11">
    <location>
        <position position="52"/>
    </location>
</feature>
<sequence>MKKNKAVFLDRDGTINYDFGYVYEKDKLKFLPGVISSLKRLSEAGYLLIIITNQSGIGRGYFTLDEYNEFNNYMLKQLKDKGVNITKVYYCPHTDLDGCDCRKPKLGLFYQAIDEYNIDLDKSFAIGDNERDLAICMNSPICGILLNKDSKKFVSKRNLKDATDFILS</sequence>
<feature type="active site" description="Proton donor" evidence="10">
    <location>
        <position position="12"/>
    </location>
</feature>
<dbReference type="CDD" id="cd07503">
    <property type="entry name" value="HAD_HisB-N"/>
    <property type="match status" value="1"/>
</dbReference>
<dbReference type="EMBL" id="DVHC01000041">
    <property type="protein sequence ID" value="HIR59199.1"/>
    <property type="molecule type" value="Genomic_DNA"/>
</dbReference>
<feature type="site" description="Contributes to substrate recognition" evidence="11">
    <location>
        <position position="102"/>
    </location>
</feature>
<keyword evidence="12" id="KW-0460">Magnesium</keyword>
<comment type="subcellular location">
    <subcellularLocation>
        <location evidence="2 9">Cytoplasm</location>
    </subcellularLocation>
</comment>
<evidence type="ECO:0000256" key="4">
    <source>
        <dbReference type="ARBA" id="ARBA00022490"/>
    </source>
</evidence>
<feature type="binding site" evidence="12">
    <location>
        <position position="128"/>
    </location>
    <ligand>
        <name>Mg(2+)</name>
        <dbReference type="ChEBI" id="CHEBI:18420"/>
    </ligand>
</feature>
<keyword evidence="4 9" id="KW-0963">Cytoplasm</keyword>
<evidence type="ECO:0000313" key="14">
    <source>
        <dbReference type="Proteomes" id="UP000824232"/>
    </source>
</evidence>
<dbReference type="GO" id="GO:0046872">
    <property type="term" value="F:metal ion binding"/>
    <property type="evidence" value="ECO:0007669"/>
    <property type="project" value="UniProtKB-KW"/>
</dbReference>
<feature type="binding site" evidence="12">
    <location>
        <position position="91"/>
    </location>
    <ligand>
        <name>Zn(2+)</name>
        <dbReference type="ChEBI" id="CHEBI:29105"/>
    </ligand>
</feature>
<evidence type="ECO:0000256" key="6">
    <source>
        <dbReference type="ARBA" id="ARBA00022801"/>
    </source>
</evidence>
<dbReference type="InterPro" id="IPR013954">
    <property type="entry name" value="PNK3P"/>
</dbReference>
<gene>
    <name evidence="13" type="ORF">IAB38_04030</name>
</gene>
<evidence type="ECO:0000256" key="1">
    <source>
        <dbReference type="ARBA" id="ARBA00001946"/>
    </source>
</evidence>
<reference evidence="13" key="2">
    <citation type="journal article" date="2021" name="PeerJ">
        <title>Extensive microbial diversity within the chicken gut microbiome revealed by metagenomics and culture.</title>
        <authorList>
            <person name="Gilroy R."/>
            <person name="Ravi A."/>
            <person name="Getino M."/>
            <person name="Pursley I."/>
            <person name="Horton D.L."/>
            <person name="Alikhan N.F."/>
            <person name="Baker D."/>
            <person name="Gharbi K."/>
            <person name="Hall N."/>
            <person name="Watson M."/>
            <person name="Adriaenssens E.M."/>
            <person name="Foster-Nyarko E."/>
            <person name="Jarju S."/>
            <person name="Secka A."/>
            <person name="Antonio M."/>
            <person name="Oren A."/>
            <person name="Chaudhuri R.R."/>
            <person name="La Ragione R."/>
            <person name="Hildebrand F."/>
            <person name="Pallen M.J."/>
        </authorList>
    </citation>
    <scope>NUCLEOTIDE SEQUENCE</scope>
    <source>
        <strain evidence="13">CHK184-20233</strain>
    </source>
</reference>
<protein>
    <recommendedName>
        <fullName evidence="8 9">D,D-heptose 1,7-bisphosphate phosphatase</fullName>
        <ecNumber evidence="9">3.1.3.-</ecNumber>
    </recommendedName>
</protein>
<comment type="subunit">
    <text evidence="3">Monomer.</text>
</comment>
<comment type="caution">
    <text evidence="13">The sequence shown here is derived from an EMBL/GenBank/DDBJ whole genome shotgun (WGS) entry which is preliminary data.</text>
</comment>
<comment type="cofactor">
    <cofactor evidence="1 12">
        <name>Mg(2+)</name>
        <dbReference type="ChEBI" id="CHEBI:18420"/>
    </cofactor>
</comment>
<name>A0A9D1J3I7_9FIRM</name>
<evidence type="ECO:0000256" key="2">
    <source>
        <dbReference type="ARBA" id="ARBA00004496"/>
    </source>
</evidence>
<dbReference type="NCBIfam" id="TIGR01656">
    <property type="entry name" value="Histidinol-ppas"/>
    <property type="match status" value="1"/>
</dbReference>
<comment type="similarity">
    <text evidence="9">Belongs to the gmhB family.</text>
</comment>
<dbReference type="InterPro" id="IPR036412">
    <property type="entry name" value="HAD-like_sf"/>
</dbReference>
<feature type="binding site" evidence="12">
    <location>
        <position position="93"/>
    </location>
    <ligand>
        <name>Zn(2+)</name>
        <dbReference type="ChEBI" id="CHEBI:29105"/>
    </ligand>
</feature>
<feature type="active site" description="Nucleophile" evidence="10">
    <location>
        <position position="10"/>
    </location>
</feature>
<evidence type="ECO:0000256" key="8">
    <source>
        <dbReference type="ARBA" id="ARBA00031828"/>
    </source>
</evidence>
<feature type="binding site" evidence="12">
    <location>
        <position position="12"/>
    </location>
    <ligand>
        <name>Mg(2+)</name>
        <dbReference type="ChEBI" id="CHEBI:18420"/>
    </ligand>
</feature>
<evidence type="ECO:0000256" key="7">
    <source>
        <dbReference type="ARBA" id="ARBA00023277"/>
    </source>
</evidence>
<dbReference type="InterPro" id="IPR006549">
    <property type="entry name" value="HAD-SF_hydro_IIIA"/>
</dbReference>
<dbReference type="SUPFAM" id="SSF56784">
    <property type="entry name" value="HAD-like"/>
    <property type="match status" value="1"/>
</dbReference>
<dbReference type="InterPro" id="IPR023214">
    <property type="entry name" value="HAD_sf"/>
</dbReference>